<evidence type="ECO:0000256" key="1">
    <source>
        <dbReference type="SAM" id="Phobius"/>
    </source>
</evidence>
<keyword evidence="1" id="KW-0812">Transmembrane</keyword>
<keyword evidence="1" id="KW-1133">Transmembrane helix</keyword>
<dbReference type="RefSeq" id="WP_249848189.1">
    <property type="nucleotide sequence ID" value="NZ_JAMGBD010000001.1"/>
</dbReference>
<feature type="transmembrane region" description="Helical" evidence="1">
    <location>
        <begin position="35"/>
        <end position="68"/>
    </location>
</feature>
<feature type="transmembrane region" description="Helical" evidence="1">
    <location>
        <begin position="80"/>
        <end position="100"/>
    </location>
</feature>
<feature type="transmembrane region" description="Helical" evidence="1">
    <location>
        <begin position="106"/>
        <end position="128"/>
    </location>
</feature>
<accession>A0ABT0RN59</accession>
<proteinExistence type="predicted"/>
<organism evidence="2 3">
    <name type="scientific">Sphingomonas alba</name>
    <dbReference type="NCBI Taxonomy" id="2908208"/>
    <lineage>
        <taxon>Bacteria</taxon>
        <taxon>Pseudomonadati</taxon>
        <taxon>Pseudomonadota</taxon>
        <taxon>Alphaproteobacteria</taxon>
        <taxon>Sphingomonadales</taxon>
        <taxon>Sphingomonadaceae</taxon>
        <taxon>Sphingomonas</taxon>
    </lineage>
</organism>
<reference evidence="2" key="1">
    <citation type="submission" date="2022-05" db="EMBL/GenBank/DDBJ databases">
        <authorList>
            <person name="Jo J.-H."/>
            <person name="Im W.-T."/>
        </authorList>
    </citation>
    <scope>NUCLEOTIDE SEQUENCE</scope>
    <source>
        <strain evidence="2">SE158</strain>
    </source>
</reference>
<gene>
    <name evidence="2" type="ORF">LZ536_08825</name>
</gene>
<keyword evidence="1" id="KW-0472">Membrane</keyword>
<sequence length="148" mass="15934">MSLAANVRNGSKADVAFRPVMNETISMKEWVFWAYAAASLAALKVVLIVPFIGLLVVGVGVALCVVSFRREPKAAGNPAIGLLGNVVFMSGVFGLIAMPTVVLNDWAYYLIMGVIFSGMGIILLWIFVNAWRKRAAWEARQSDANVGG</sequence>
<protein>
    <recommendedName>
        <fullName evidence="4">Integral membrane protein</fullName>
    </recommendedName>
</protein>
<keyword evidence="3" id="KW-1185">Reference proteome</keyword>
<name>A0ABT0RN59_9SPHN</name>
<comment type="caution">
    <text evidence="2">The sequence shown here is derived from an EMBL/GenBank/DDBJ whole genome shotgun (WGS) entry which is preliminary data.</text>
</comment>
<dbReference type="Proteomes" id="UP001165363">
    <property type="component" value="Unassembled WGS sequence"/>
</dbReference>
<evidence type="ECO:0000313" key="3">
    <source>
        <dbReference type="Proteomes" id="UP001165363"/>
    </source>
</evidence>
<dbReference type="EMBL" id="JAMGBD010000001">
    <property type="protein sequence ID" value="MCL6683998.1"/>
    <property type="molecule type" value="Genomic_DNA"/>
</dbReference>
<evidence type="ECO:0000313" key="2">
    <source>
        <dbReference type="EMBL" id="MCL6683998.1"/>
    </source>
</evidence>
<evidence type="ECO:0008006" key="4">
    <source>
        <dbReference type="Google" id="ProtNLM"/>
    </source>
</evidence>